<dbReference type="Proteomes" id="UP000605970">
    <property type="component" value="Unassembled WGS sequence"/>
</dbReference>
<comment type="caution">
    <text evidence="1">The sequence shown here is derived from an EMBL/GenBank/DDBJ whole genome shotgun (WGS) entry which is preliminary data.</text>
</comment>
<organism evidence="1 2">
    <name type="scientific">Meloidogyne graminicola</name>
    <dbReference type="NCBI Taxonomy" id="189291"/>
    <lineage>
        <taxon>Eukaryota</taxon>
        <taxon>Metazoa</taxon>
        <taxon>Ecdysozoa</taxon>
        <taxon>Nematoda</taxon>
        <taxon>Chromadorea</taxon>
        <taxon>Rhabditida</taxon>
        <taxon>Tylenchina</taxon>
        <taxon>Tylenchomorpha</taxon>
        <taxon>Tylenchoidea</taxon>
        <taxon>Meloidogynidae</taxon>
        <taxon>Meloidogyninae</taxon>
        <taxon>Meloidogyne</taxon>
    </lineage>
</organism>
<evidence type="ECO:0000313" key="2">
    <source>
        <dbReference type="Proteomes" id="UP000605970"/>
    </source>
</evidence>
<feature type="non-terminal residue" evidence="1">
    <location>
        <position position="1"/>
    </location>
</feature>
<evidence type="ECO:0000313" key="1">
    <source>
        <dbReference type="EMBL" id="KAF7631210.1"/>
    </source>
</evidence>
<keyword evidence="2" id="KW-1185">Reference proteome</keyword>
<dbReference type="EMBL" id="JABEBT010000115">
    <property type="protein sequence ID" value="KAF7631210.1"/>
    <property type="molecule type" value="Genomic_DNA"/>
</dbReference>
<feature type="non-terminal residue" evidence="1">
    <location>
        <position position="80"/>
    </location>
</feature>
<accession>A0A8S9ZFH7</accession>
<dbReference type="AlphaFoldDB" id="A0A8S9ZFH7"/>
<reference evidence="1" key="1">
    <citation type="journal article" date="2020" name="Ecol. Evol.">
        <title>Genome structure and content of the rice root-knot nematode (Meloidogyne graminicola).</title>
        <authorList>
            <person name="Phan N.T."/>
            <person name="Danchin E.G.J."/>
            <person name="Klopp C."/>
            <person name="Perfus-Barbeoch L."/>
            <person name="Kozlowski D.K."/>
            <person name="Koutsovoulos G.D."/>
            <person name="Lopez-Roques C."/>
            <person name="Bouchez O."/>
            <person name="Zahm M."/>
            <person name="Besnard G."/>
            <person name="Bellafiore S."/>
        </authorList>
    </citation>
    <scope>NUCLEOTIDE SEQUENCE</scope>
    <source>
        <strain evidence="1">VN-18</strain>
    </source>
</reference>
<gene>
    <name evidence="1" type="ORF">Mgra_00008585</name>
</gene>
<sequence length="80" mass="9457">RISEEGFHIEAFPGKIDDFKFLDELNDSTIVELANKYSEFGEKVARLNMLEYSKMHALFIGDVKIMDWFYRYSPLEELSK</sequence>
<proteinExistence type="predicted"/>
<name>A0A8S9ZFH7_9BILA</name>
<protein>
    <submittedName>
        <fullName evidence="1">Uncharacterized protein</fullName>
    </submittedName>
</protein>